<dbReference type="InterPro" id="IPR050388">
    <property type="entry name" value="ABC_Ni/Peptide_Import"/>
</dbReference>
<evidence type="ECO:0000256" key="7">
    <source>
        <dbReference type="ARBA" id="ARBA00023136"/>
    </source>
</evidence>
<dbReference type="GO" id="GO:0015833">
    <property type="term" value="P:peptide transport"/>
    <property type="evidence" value="ECO:0007669"/>
    <property type="project" value="InterPro"/>
</dbReference>
<dbReference type="PANTHER" id="PTHR43297:SF2">
    <property type="entry name" value="DIPEPTIDE TRANSPORT ATP-BINDING PROTEIN DPPD"/>
    <property type="match status" value="1"/>
</dbReference>
<dbReference type="InterPro" id="IPR003439">
    <property type="entry name" value="ABC_transporter-like_ATP-bd"/>
</dbReference>
<dbReference type="InterPro" id="IPR027417">
    <property type="entry name" value="P-loop_NTPase"/>
</dbReference>
<reference evidence="10" key="2">
    <citation type="submission" date="2015-04" db="EMBL/GenBank/DDBJ databases">
        <title>A butyrogenic pathway from the amino acid lysine in a human gut commensal.</title>
        <authorList>
            <person name="de Vos W.M."/>
            <person name="Bui N.T.P."/>
            <person name="Plugge C.M."/>
            <person name="Ritari J."/>
        </authorList>
    </citation>
    <scope>NUCLEOTIDE SEQUENCE [LARGE SCALE GENOMIC DNA]</scope>
    <source>
        <strain evidence="10">AF211</strain>
    </source>
</reference>
<dbReference type="GO" id="GO:0005524">
    <property type="term" value="F:ATP binding"/>
    <property type="evidence" value="ECO:0007669"/>
    <property type="project" value="UniProtKB-KW"/>
</dbReference>
<dbReference type="Proteomes" id="UP000064844">
    <property type="component" value="Chromosome"/>
</dbReference>
<dbReference type="CDD" id="cd03257">
    <property type="entry name" value="ABC_NikE_OppD_transporters"/>
    <property type="match status" value="1"/>
</dbReference>
<sequence>MDNALQNSAGGDILLEIKNLYAQYNTDDAVVHALNGFHLTLHRGEKLGLVGETGAGKTTMALSILRLLPPRVGQITHGSILYDGTDILHASPKEMLGLRGERISMIFQDPMTSLNPVSTVGDQILEVLNLHFPDMTKEEKDRRVDEMMQMVGIPAARKHEYPHQFSDGMKQRIVIAMALVAEPELLLADEPTTALDVTIQAQILELMKQLKEKFNSAMILITHDLGVVAEFCDNVAIVYAGEVIEYGSVEEIYARRKNHPYTAGLFNCIPDLYTTTPRLDPIPGFMADPTDLPEGCKFAPRCPHCMDCCASEAPEMYYMGGHGIKCHLFREEGTHNADTTD</sequence>
<dbReference type="RefSeq" id="WP_058117393.1">
    <property type="nucleotide sequence ID" value="NZ_CP011307.1"/>
</dbReference>
<evidence type="ECO:0000256" key="6">
    <source>
        <dbReference type="ARBA" id="ARBA00022840"/>
    </source>
</evidence>
<dbReference type="GO" id="GO:0016887">
    <property type="term" value="F:ATP hydrolysis activity"/>
    <property type="evidence" value="ECO:0007669"/>
    <property type="project" value="InterPro"/>
</dbReference>
<protein>
    <submittedName>
        <fullName evidence="9">Oligopeptide transport ATP-binding protein OppD</fullName>
    </submittedName>
</protein>
<dbReference type="NCBIfam" id="TIGR01727">
    <property type="entry name" value="oligo_HPY"/>
    <property type="match status" value="1"/>
</dbReference>
<dbReference type="Pfam" id="PF08352">
    <property type="entry name" value="oligo_HPY"/>
    <property type="match status" value="1"/>
</dbReference>
<dbReference type="PATRIC" id="fig|1297617.4.peg.1148"/>
<accession>A0A0S2W2G0</accession>
<dbReference type="PANTHER" id="PTHR43297">
    <property type="entry name" value="OLIGOPEPTIDE TRANSPORT ATP-BINDING PROTEIN APPD"/>
    <property type="match status" value="1"/>
</dbReference>
<keyword evidence="10" id="KW-1185">Reference proteome</keyword>
<evidence type="ECO:0000256" key="1">
    <source>
        <dbReference type="ARBA" id="ARBA00004202"/>
    </source>
</evidence>
<comment type="subcellular location">
    <subcellularLocation>
        <location evidence="1">Cell membrane</location>
        <topology evidence="1">Peripheral membrane protein</topology>
    </subcellularLocation>
</comment>
<keyword evidence="5" id="KW-0547">Nucleotide-binding</keyword>
<feature type="domain" description="ABC transporter" evidence="8">
    <location>
        <begin position="15"/>
        <end position="265"/>
    </location>
</feature>
<evidence type="ECO:0000256" key="3">
    <source>
        <dbReference type="ARBA" id="ARBA00022448"/>
    </source>
</evidence>
<dbReference type="GO" id="GO:0005886">
    <property type="term" value="C:plasma membrane"/>
    <property type="evidence" value="ECO:0007669"/>
    <property type="project" value="UniProtKB-SubCell"/>
</dbReference>
<comment type="similarity">
    <text evidence="2">Belongs to the ABC transporter superfamily.</text>
</comment>
<dbReference type="SUPFAM" id="SSF52540">
    <property type="entry name" value="P-loop containing nucleoside triphosphate hydrolases"/>
    <property type="match status" value="1"/>
</dbReference>
<keyword evidence="4" id="KW-1003">Cell membrane</keyword>
<dbReference type="FunFam" id="3.40.50.300:FF:000016">
    <property type="entry name" value="Oligopeptide ABC transporter ATP-binding component"/>
    <property type="match status" value="1"/>
</dbReference>
<keyword evidence="7" id="KW-0472">Membrane</keyword>
<dbReference type="AlphaFoldDB" id="A0A0S2W2G0"/>
<gene>
    <name evidence="9" type="ORF">IB211_01128c</name>
</gene>
<evidence type="ECO:0000256" key="4">
    <source>
        <dbReference type="ARBA" id="ARBA00022475"/>
    </source>
</evidence>
<name>A0A0S2W2G0_9FIRM</name>
<dbReference type="STRING" id="1297617.IB211_01128c"/>
<keyword evidence="3" id="KW-0813">Transport</keyword>
<dbReference type="Gene3D" id="3.40.50.300">
    <property type="entry name" value="P-loop containing nucleotide triphosphate hydrolases"/>
    <property type="match status" value="1"/>
</dbReference>
<dbReference type="EMBL" id="CP011307">
    <property type="protein sequence ID" value="ALP93521.1"/>
    <property type="molecule type" value="Genomic_DNA"/>
</dbReference>
<reference evidence="9 10" key="1">
    <citation type="journal article" date="2015" name="Nat. Commun.">
        <title>Production of butyrate from lysine and the Amadori product fructoselysine by a human gut commensal.</title>
        <authorList>
            <person name="Bui T.P."/>
            <person name="Ritari J."/>
            <person name="Boeren S."/>
            <person name="de Waard P."/>
            <person name="Plugge C.M."/>
            <person name="de Vos W.M."/>
        </authorList>
    </citation>
    <scope>NUCLEOTIDE SEQUENCE [LARGE SCALE GENOMIC DNA]</scope>
    <source>
        <strain evidence="9 10">AF211</strain>
    </source>
</reference>
<dbReference type="eggNOG" id="COG0444">
    <property type="taxonomic scope" value="Bacteria"/>
</dbReference>
<evidence type="ECO:0000313" key="9">
    <source>
        <dbReference type="EMBL" id="ALP93521.1"/>
    </source>
</evidence>
<dbReference type="PROSITE" id="PS50893">
    <property type="entry name" value="ABC_TRANSPORTER_2"/>
    <property type="match status" value="1"/>
</dbReference>
<dbReference type="SMART" id="SM00382">
    <property type="entry name" value="AAA"/>
    <property type="match status" value="1"/>
</dbReference>
<evidence type="ECO:0000256" key="5">
    <source>
        <dbReference type="ARBA" id="ARBA00022741"/>
    </source>
</evidence>
<proteinExistence type="inferred from homology"/>
<evidence type="ECO:0000313" key="10">
    <source>
        <dbReference type="Proteomes" id="UP000064844"/>
    </source>
</evidence>
<keyword evidence="6 9" id="KW-0067">ATP-binding</keyword>
<organism evidence="9 10">
    <name type="scientific">Intestinimonas butyriciproducens</name>
    <dbReference type="NCBI Taxonomy" id="1297617"/>
    <lineage>
        <taxon>Bacteria</taxon>
        <taxon>Bacillati</taxon>
        <taxon>Bacillota</taxon>
        <taxon>Clostridia</taxon>
        <taxon>Eubacteriales</taxon>
        <taxon>Intestinimonas</taxon>
    </lineage>
</organism>
<dbReference type="InterPro" id="IPR013563">
    <property type="entry name" value="Oligopep_ABC_C"/>
</dbReference>
<dbReference type="KEGG" id="ibu:IB211_01128c"/>
<dbReference type="InterPro" id="IPR003593">
    <property type="entry name" value="AAA+_ATPase"/>
</dbReference>
<evidence type="ECO:0000259" key="8">
    <source>
        <dbReference type="PROSITE" id="PS50893"/>
    </source>
</evidence>
<dbReference type="Pfam" id="PF00005">
    <property type="entry name" value="ABC_tran"/>
    <property type="match status" value="1"/>
</dbReference>
<evidence type="ECO:0000256" key="2">
    <source>
        <dbReference type="ARBA" id="ARBA00005417"/>
    </source>
</evidence>